<dbReference type="GO" id="GO:0042597">
    <property type="term" value="C:periplasmic space"/>
    <property type="evidence" value="ECO:0007669"/>
    <property type="project" value="TreeGrafter"/>
</dbReference>
<evidence type="ECO:0000259" key="8">
    <source>
        <dbReference type="PROSITE" id="PS51704"/>
    </source>
</evidence>
<dbReference type="InterPro" id="IPR030395">
    <property type="entry name" value="GP_PDE_dom"/>
</dbReference>
<dbReference type="CDD" id="cd08600">
    <property type="entry name" value="GDPD_EcGlpQ_like"/>
    <property type="match status" value="1"/>
</dbReference>
<feature type="chain" id="PRO_5031422656" description="glycerophosphodiester phosphodiesterase" evidence="7">
    <location>
        <begin position="25"/>
        <end position="363"/>
    </location>
</feature>
<dbReference type="EMBL" id="JACHHT010000002">
    <property type="protein sequence ID" value="MBB6522015.1"/>
    <property type="molecule type" value="Genomic_DNA"/>
</dbReference>
<keyword evidence="3 7" id="KW-0732">Signal</keyword>
<dbReference type="NCBIfam" id="NF008354">
    <property type="entry name" value="PRK11143.1"/>
    <property type="match status" value="1"/>
</dbReference>
<dbReference type="PANTHER" id="PTHR43620">
    <property type="entry name" value="GLYCEROPHOSPHORYL DIESTER PHOSPHODIESTERASE"/>
    <property type="match status" value="1"/>
</dbReference>
<evidence type="ECO:0000256" key="2">
    <source>
        <dbReference type="ARBA" id="ARBA00012247"/>
    </source>
</evidence>
<evidence type="ECO:0000313" key="10">
    <source>
        <dbReference type="Proteomes" id="UP000528457"/>
    </source>
</evidence>
<comment type="caution">
    <text evidence="9">The sequence shown here is derived from an EMBL/GenBank/DDBJ whole genome shotgun (WGS) entry which is preliminary data.</text>
</comment>
<gene>
    <name evidence="9" type="ORF">HNR48_002300</name>
</gene>
<dbReference type="PROSITE" id="PS51704">
    <property type="entry name" value="GP_PDE"/>
    <property type="match status" value="1"/>
</dbReference>
<organism evidence="9 10">
    <name type="scientific">Pseudoteredinibacter isoporae</name>
    <dbReference type="NCBI Taxonomy" id="570281"/>
    <lineage>
        <taxon>Bacteria</taxon>
        <taxon>Pseudomonadati</taxon>
        <taxon>Pseudomonadota</taxon>
        <taxon>Gammaproteobacteria</taxon>
        <taxon>Cellvibrionales</taxon>
        <taxon>Cellvibrionaceae</taxon>
        <taxon>Pseudoteredinibacter</taxon>
    </lineage>
</organism>
<feature type="domain" description="GP-PDE" evidence="8">
    <location>
        <begin position="34"/>
        <end position="357"/>
    </location>
</feature>
<dbReference type="EC" id="3.1.4.46" evidence="2"/>
<protein>
    <recommendedName>
        <fullName evidence="2">glycerophosphodiester phosphodiesterase</fullName>
        <ecNumber evidence="2">3.1.4.46</ecNumber>
    </recommendedName>
</protein>
<dbReference type="InParanoid" id="A0A7X0MWC1"/>
<dbReference type="GO" id="GO:0008889">
    <property type="term" value="F:glycerophosphodiester phosphodiesterase activity"/>
    <property type="evidence" value="ECO:0007669"/>
    <property type="project" value="UniProtKB-EC"/>
</dbReference>
<evidence type="ECO:0000256" key="6">
    <source>
        <dbReference type="ARBA" id="ARBA00047512"/>
    </source>
</evidence>
<evidence type="ECO:0000313" key="9">
    <source>
        <dbReference type="EMBL" id="MBB6522015.1"/>
    </source>
</evidence>
<sequence>MRVVMFSLCVSLFAIAGWSPMALAASVDKSPSKALVIAHRGASGYLPEHSLAAKALAYGMGADYIEQDIVMSKDDALLVLHDPFLDRVTNVAEVFPGRARSDGRYYAIDFTLAEIKKLAMTEIFGKKDGKAVQRYPNRFPMGSSSFQVSTLSEELELIQGLNKSTGKNIGIYPEIKAPALHRAAGKDISVAVLKELKKYGYVNQADKVFLQCFDANELERIDRELMPGLEMNLKLVQLIAMTSWGEGMSQNALGLEIEPYNYDWMMAPGAAKKIAAYAEGIGPWFPMLLDRESGKANHMVSEAHAAGLQVHPYTFRADEGQVPKQFKSFEEFVAYFIGQVKVDGVFTDFPDRARAARDQLLPQ</sequence>
<proteinExistence type="inferred from homology"/>
<evidence type="ECO:0000256" key="3">
    <source>
        <dbReference type="ARBA" id="ARBA00022729"/>
    </source>
</evidence>
<dbReference type="AlphaFoldDB" id="A0A7X0MWC1"/>
<reference evidence="9 10" key="1">
    <citation type="submission" date="2020-08" db="EMBL/GenBank/DDBJ databases">
        <title>Genomic Encyclopedia of Type Strains, Phase IV (KMG-IV): sequencing the most valuable type-strain genomes for metagenomic binning, comparative biology and taxonomic classification.</title>
        <authorList>
            <person name="Goeker M."/>
        </authorList>
    </citation>
    <scope>NUCLEOTIDE SEQUENCE [LARGE SCALE GENOMIC DNA]</scope>
    <source>
        <strain evidence="9 10">DSM 22368</strain>
    </source>
</reference>
<keyword evidence="5 9" id="KW-0378">Hydrolase</keyword>
<evidence type="ECO:0000256" key="4">
    <source>
        <dbReference type="ARBA" id="ARBA00022798"/>
    </source>
</evidence>
<dbReference type="Pfam" id="PF03009">
    <property type="entry name" value="GDPD"/>
    <property type="match status" value="1"/>
</dbReference>
<accession>A0A7X0MWC1</accession>
<comment type="catalytic activity">
    <reaction evidence="6">
        <text>a sn-glycero-3-phosphodiester + H2O = an alcohol + sn-glycerol 3-phosphate + H(+)</text>
        <dbReference type="Rhea" id="RHEA:12969"/>
        <dbReference type="ChEBI" id="CHEBI:15377"/>
        <dbReference type="ChEBI" id="CHEBI:15378"/>
        <dbReference type="ChEBI" id="CHEBI:30879"/>
        <dbReference type="ChEBI" id="CHEBI:57597"/>
        <dbReference type="ChEBI" id="CHEBI:83408"/>
        <dbReference type="EC" id="3.1.4.46"/>
    </reaction>
</comment>
<dbReference type="InterPro" id="IPR017946">
    <property type="entry name" value="PLC-like_Pdiesterase_TIM-brl"/>
</dbReference>
<comment type="similarity">
    <text evidence="1">Belongs to the glycerophosphoryl diester phosphodiesterase family.</text>
</comment>
<evidence type="ECO:0000256" key="7">
    <source>
        <dbReference type="SAM" id="SignalP"/>
    </source>
</evidence>
<name>A0A7X0MWC1_9GAMM</name>
<evidence type="ECO:0000256" key="1">
    <source>
        <dbReference type="ARBA" id="ARBA00007277"/>
    </source>
</evidence>
<dbReference type="PANTHER" id="PTHR43620:SF7">
    <property type="entry name" value="GLYCEROPHOSPHODIESTER PHOSPHODIESTERASE GDPD5-RELATED"/>
    <property type="match status" value="1"/>
</dbReference>
<dbReference type="FunFam" id="3.20.20.190:FF:000009">
    <property type="entry name" value="Glycerophosphodiester phosphodiesterase, periplasmic"/>
    <property type="match status" value="1"/>
</dbReference>
<keyword evidence="4" id="KW-0319">Glycerol metabolism</keyword>
<dbReference type="RefSeq" id="WP_243749488.1">
    <property type="nucleotide sequence ID" value="NZ_JAAONY010000002.1"/>
</dbReference>
<dbReference type="GO" id="GO:0006629">
    <property type="term" value="P:lipid metabolic process"/>
    <property type="evidence" value="ECO:0007669"/>
    <property type="project" value="InterPro"/>
</dbReference>
<keyword evidence="10" id="KW-1185">Reference proteome</keyword>
<dbReference type="SUPFAM" id="SSF51695">
    <property type="entry name" value="PLC-like phosphodiesterases"/>
    <property type="match status" value="1"/>
</dbReference>
<dbReference type="Gene3D" id="3.20.20.190">
    <property type="entry name" value="Phosphatidylinositol (PI) phosphodiesterase"/>
    <property type="match status" value="1"/>
</dbReference>
<dbReference type="FunCoup" id="A0A7X0MWC1">
    <property type="interactions" value="50"/>
</dbReference>
<dbReference type="GO" id="GO:0006071">
    <property type="term" value="P:glycerol metabolic process"/>
    <property type="evidence" value="ECO:0007669"/>
    <property type="project" value="UniProtKB-KW"/>
</dbReference>
<feature type="signal peptide" evidence="7">
    <location>
        <begin position="1"/>
        <end position="24"/>
    </location>
</feature>
<dbReference type="Proteomes" id="UP000528457">
    <property type="component" value="Unassembled WGS sequence"/>
</dbReference>
<evidence type="ECO:0000256" key="5">
    <source>
        <dbReference type="ARBA" id="ARBA00022801"/>
    </source>
</evidence>